<feature type="transmembrane region" description="Helical" evidence="6">
    <location>
        <begin position="418"/>
        <end position="440"/>
    </location>
</feature>
<dbReference type="PANTHER" id="PTHR31645">
    <property type="entry name" value="OLIGOPEPTIDE TRANSPORTER YGL114W-RELATED"/>
    <property type="match status" value="1"/>
</dbReference>
<evidence type="ECO:0000256" key="1">
    <source>
        <dbReference type="ARBA" id="ARBA00004141"/>
    </source>
</evidence>
<sequence length="575" mass="58093">MDSVKGQLTLRGIVIGCVGCAIITAASVYTALKMGALPWPIVFAAIISLFFLKALGHGKASLNEANVTHTVMSAGAMVAGGLAFTIPGIWMLGYADEVGWFEMLLVAVSGVIMGLVCTALLRRHFIEDSELEYPIGEAAAQTLIAGDSGGKTGWKLFGSMGFAGAFTALRDFFGVIPAMLFGNAAVPGVAFGIYLSPMLLAVGFLVGTGAVVVWFVGALLANFGIIVGGSAAGLWDVASAQGIVSSLGMGVMMGAGLGVIFKNILPKAWRMLRDARSSNAFGLTAASTMDAPASGAKDGRLRIGSFRLTAGLAALAVAAVALIACFGLQLGPVPAVIVVLLAFVATAMSAQSVGQTGIDPMEIFGLIVLLAVAAVSSVPQVQLFFVAGIVAVACGLAGDVMNDFHAGHVLGTSPKAQWIGQAIGAVLGALVAVAVMAILVSAYGPESFGPTASFVSAQASVVATMVSGIPSVPAFAIGLAAGFVLYLLNFPAMMLGLGIYLPFYMSLTAFLGAMAKVAYDAVCKLRRKGLSPEAAAEKEKAQGETGLVVSSGLLGGESIVGVLVALAAVATGLGA</sequence>
<dbReference type="GO" id="GO:0016020">
    <property type="term" value="C:membrane"/>
    <property type="evidence" value="ECO:0007669"/>
    <property type="project" value="UniProtKB-SubCell"/>
</dbReference>
<feature type="transmembrane region" description="Helical" evidence="6">
    <location>
        <begin position="461"/>
        <end position="487"/>
    </location>
</feature>
<proteinExistence type="predicted"/>
<protein>
    <submittedName>
        <fullName evidence="7">Peptide transporter</fullName>
    </submittedName>
</protein>
<keyword evidence="5 6" id="KW-0472">Membrane</keyword>
<comment type="caution">
    <text evidence="7">The sequence shown here is derived from an EMBL/GenBank/DDBJ whole genome shotgun (WGS) entry which is preliminary data.</text>
</comment>
<gene>
    <name evidence="7" type="ORF">C1875_02060</name>
</gene>
<evidence type="ECO:0000256" key="3">
    <source>
        <dbReference type="ARBA" id="ARBA00022692"/>
    </source>
</evidence>
<dbReference type="AlphaFoldDB" id="A0A369MNV5"/>
<evidence type="ECO:0000256" key="4">
    <source>
        <dbReference type="ARBA" id="ARBA00022989"/>
    </source>
</evidence>
<feature type="transmembrane region" description="Helical" evidence="6">
    <location>
        <begin position="37"/>
        <end position="55"/>
    </location>
</feature>
<accession>A0A369MNV5</accession>
<evidence type="ECO:0000313" key="7">
    <source>
        <dbReference type="EMBL" id="RDB72808.1"/>
    </source>
</evidence>
<dbReference type="InterPro" id="IPR045035">
    <property type="entry name" value="YSL-like"/>
</dbReference>
<feature type="transmembrane region" description="Helical" evidence="6">
    <location>
        <begin position="67"/>
        <end position="92"/>
    </location>
</feature>
<feature type="transmembrane region" description="Helical" evidence="6">
    <location>
        <begin position="12"/>
        <end position="31"/>
    </location>
</feature>
<evidence type="ECO:0000256" key="5">
    <source>
        <dbReference type="ARBA" id="ARBA00023136"/>
    </source>
</evidence>
<dbReference type="Proteomes" id="UP000253970">
    <property type="component" value="Unassembled WGS sequence"/>
</dbReference>
<comment type="subcellular location">
    <subcellularLocation>
        <location evidence="1">Membrane</location>
        <topology evidence="1">Multi-pass membrane protein</topology>
    </subcellularLocation>
</comment>
<feature type="transmembrane region" description="Helical" evidence="6">
    <location>
        <begin position="238"/>
        <end position="261"/>
    </location>
</feature>
<evidence type="ECO:0000256" key="6">
    <source>
        <dbReference type="SAM" id="Phobius"/>
    </source>
</evidence>
<dbReference type="Pfam" id="PF03169">
    <property type="entry name" value="OPT"/>
    <property type="match status" value="1"/>
</dbReference>
<feature type="transmembrane region" description="Helical" evidence="6">
    <location>
        <begin position="202"/>
        <end position="226"/>
    </location>
</feature>
<evidence type="ECO:0000313" key="8">
    <source>
        <dbReference type="Proteomes" id="UP000253970"/>
    </source>
</evidence>
<dbReference type="GO" id="GO:0035673">
    <property type="term" value="F:oligopeptide transmembrane transporter activity"/>
    <property type="evidence" value="ECO:0007669"/>
    <property type="project" value="InterPro"/>
</dbReference>
<feature type="transmembrane region" description="Helical" evidence="6">
    <location>
        <begin position="152"/>
        <end position="169"/>
    </location>
</feature>
<name>A0A369MNV5_EGGLN</name>
<keyword evidence="3 6" id="KW-0812">Transmembrane</keyword>
<feature type="transmembrane region" description="Helical" evidence="6">
    <location>
        <begin position="366"/>
        <end position="398"/>
    </location>
</feature>
<organism evidence="7 8">
    <name type="scientific">Eggerthella lenta</name>
    <name type="common">Eubacterium lentum</name>
    <dbReference type="NCBI Taxonomy" id="84112"/>
    <lineage>
        <taxon>Bacteria</taxon>
        <taxon>Bacillati</taxon>
        <taxon>Actinomycetota</taxon>
        <taxon>Coriobacteriia</taxon>
        <taxon>Eggerthellales</taxon>
        <taxon>Eggerthellaceae</taxon>
        <taxon>Eggerthella</taxon>
    </lineage>
</organism>
<feature type="transmembrane region" description="Helical" evidence="6">
    <location>
        <begin position="499"/>
        <end position="519"/>
    </location>
</feature>
<dbReference type="EMBL" id="PPTU01000002">
    <property type="protein sequence ID" value="RDB72808.1"/>
    <property type="molecule type" value="Genomic_DNA"/>
</dbReference>
<feature type="transmembrane region" description="Helical" evidence="6">
    <location>
        <begin position="175"/>
        <end position="195"/>
    </location>
</feature>
<keyword evidence="2" id="KW-0813">Transport</keyword>
<dbReference type="PANTHER" id="PTHR31645:SF0">
    <property type="entry name" value="OLIGOPEPTIDE TRANSPORTER YGL114W-RELATED"/>
    <property type="match status" value="1"/>
</dbReference>
<evidence type="ECO:0000256" key="2">
    <source>
        <dbReference type="ARBA" id="ARBA00022448"/>
    </source>
</evidence>
<dbReference type="RefSeq" id="WP_114532655.1">
    <property type="nucleotide sequence ID" value="NZ_JADNER010000001.1"/>
</dbReference>
<feature type="transmembrane region" description="Helical" evidence="6">
    <location>
        <begin position="98"/>
        <end position="121"/>
    </location>
</feature>
<dbReference type="InterPro" id="IPR004813">
    <property type="entry name" value="OPT"/>
</dbReference>
<feature type="transmembrane region" description="Helical" evidence="6">
    <location>
        <begin position="308"/>
        <end position="329"/>
    </location>
</feature>
<keyword evidence="4 6" id="KW-1133">Transmembrane helix</keyword>
<reference evidence="7 8" key="1">
    <citation type="journal article" date="2018" name="Elife">
        <title>Discovery and characterization of a prevalent human gut bacterial enzyme sufficient for the inactivation of a family of plant toxins.</title>
        <authorList>
            <person name="Koppel N."/>
            <person name="Bisanz J.E."/>
            <person name="Pandelia M.E."/>
            <person name="Turnbaugh P.J."/>
            <person name="Balskus E.P."/>
        </authorList>
    </citation>
    <scope>NUCLEOTIDE SEQUENCE [LARGE SCALE GENOMIC DNA]</scope>
    <source>
        <strain evidence="7 8">W1 BHI 6</strain>
    </source>
</reference>